<sequence length="598" mass="65771">MTAIAPSPLPFTSAANRKLMHDSPRSGHRSQQKNNSFRQHGGLAGAASSRNVNGVVSTATAASSTNALDGYGDGIKALLADPIKFEPYAKKVVVDEAKYKPINGEMETLDQASAIAGVSAAFGRKSIIVEGFLLYLRITQGAAKPMDGERKLMGTKRHHEVDKKYVSQAVETVVNPANSRTLWLPEICPTMRQYRQEDAHEFFRYGIDLLHNEALKVAKATKEPHAVKETSWIHKVWGGRLRSRITCHDCGNNSDTFDAFLDLSLDVDRNIDSVKDALAKFVQKDTLKGKNKYKCEKCKKLVDATKQMLIVKAPEVLSLHLKRFTPTGRKITSTIKYTASLNLDHYMDSESPSPSYELYAVTVHQGSGPHIGHYYSFVKNKNGKWFEANDESVNISQAKIYASAYILHYIRKPGSALDAIKAGKQSGVNTPRKGPQENGRKERSASQAETPNTESTPVSRGEKRKQRSEDGASDVDQAEQKSEQDATPAKSIADLAAGTSDGHASQDDEQHIRKKNKAQDRPFAPVPSQQFGYGISSVSQAIKSSHGSDRVFEARSQGPGHKNGGKNRGGKINSSPYAVGSMDGKRQRKRMKGRDFKR</sequence>
<reference evidence="1" key="1">
    <citation type="submission" date="2023-04" db="EMBL/GenBank/DDBJ databases">
        <title>Draft Genome sequencing of Naganishia species isolated from polar environments using Oxford Nanopore Technology.</title>
        <authorList>
            <person name="Leo P."/>
            <person name="Venkateswaran K."/>
        </authorList>
    </citation>
    <scope>NUCLEOTIDE SEQUENCE</scope>
    <source>
        <strain evidence="1">DBVPG 5303</strain>
    </source>
</reference>
<gene>
    <name evidence="1" type="ORF">QFC24_001721</name>
</gene>
<accession>A0ACC2XTI2</accession>
<evidence type="ECO:0000313" key="1">
    <source>
        <dbReference type="EMBL" id="KAJ9126691.1"/>
    </source>
</evidence>
<organism evidence="1 2">
    <name type="scientific">Naganishia onofrii</name>
    <dbReference type="NCBI Taxonomy" id="1851511"/>
    <lineage>
        <taxon>Eukaryota</taxon>
        <taxon>Fungi</taxon>
        <taxon>Dikarya</taxon>
        <taxon>Basidiomycota</taxon>
        <taxon>Agaricomycotina</taxon>
        <taxon>Tremellomycetes</taxon>
        <taxon>Filobasidiales</taxon>
        <taxon>Filobasidiaceae</taxon>
        <taxon>Naganishia</taxon>
    </lineage>
</organism>
<name>A0ACC2XTI2_9TREE</name>
<evidence type="ECO:0000313" key="2">
    <source>
        <dbReference type="Proteomes" id="UP001234202"/>
    </source>
</evidence>
<dbReference type="EMBL" id="JASBWV010000004">
    <property type="protein sequence ID" value="KAJ9126691.1"/>
    <property type="molecule type" value="Genomic_DNA"/>
</dbReference>
<protein>
    <submittedName>
        <fullName evidence="1">Uncharacterized protein</fullName>
    </submittedName>
</protein>
<proteinExistence type="predicted"/>
<keyword evidence="2" id="KW-1185">Reference proteome</keyword>
<dbReference type="Proteomes" id="UP001234202">
    <property type="component" value="Unassembled WGS sequence"/>
</dbReference>
<comment type="caution">
    <text evidence="1">The sequence shown here is derived from an EMBL/GenBank/DDBJ whole genome shotgun (WGS) entry which is preliminary data.</text>
</comment>